<comment type="caution">
    <text evidence="1">The sequence shown here is derived from an EMBL/GenBank/DDBJ whole genome shotgun (WGS) entry which is preliminary data.</text>
</comment>
<reference evidence="1 2" key="1">
    <citation type="journal article" date="2015" name="Microbiome">
        <title>Genomic resolution of linkages in carbon, nitrogen, and sulfur cycling among widespread estuary sediment bacteria.</title>
        <authorList>
            <person name="Baker B.J."/>
            <person name="Lazar C.S."/>
            <person name="Teske A.P."/>
            <person name="Dick G.J."/>
        </authorList>
    </citation>
    <scope>NUCLEOTIDE SEQUENCE [LARGE SCALE GENOMIC DNA]</scope>
    <source>
        <strain evidence="1">DG_54_3</strain>
    </source>
</reference>
<name>A0A0S7XMM0_UNCSA</name>
<proteinExistence type="predicted"/>
<evidence type="ECO:0000313" key="2">
    <source>
        <dbReference type="Proteomes" id="UP000051861"/>
    </source>
</evidence>
<accession>A0A0S7XMM0</accession>
<dbReference type="Proteomes" id="UP000051861">
    <property type="component" value="Unassembled WGS sequence"/>
</dbReference>
<feature type="non-terminal residue" evidence="1">
    <location>
        <position position="180"/>
    </location>
</feature>
<evidence type="ECO:0000313" key="1">
    <source>
        <dbReference type="EMBL" id="KPJ63746.1"/>
    </source>
</evidence>
<organism evidence="1 2">
    <name type="scientific">candidate division WOR-1 bacterium DG_54_3</name>
    <dbReference type="NCBI Taxonomy" id="1703775"/>
    <lineage>
        <taxon>Bacteria</taxon>
        <taxon>Bacillati</taxon>
        <taxon>Saganbacteria</taxon>
    </lineage>
</organism>
<protein>
    <submittedName>
        <fullName evidence="1">Uncharacterized protein</fullName>
    </submittedName>
</protein>
<gene>
    <name evidence="1" type="ORF">AMJ44_14085</name>
</gene>
<dbReference type="EMBL" id="LIZX01000222">
    <property type="protein sequence ID" value="KPJ63746.1"/>
    <property type="molecule type" value="Genomic_DNA"/>
</dbReference>
<sequence>MAKRLGRIPLRERTRELERIYYGVQREIAVQLSSVSMADYRELNAMKVQERINGLIRKLNRSAMKWVRSSIPEAYKESYGISRTRLEILGKKKSGKFDPQRHRYAVMDYIDMTTNDLIRANMSIKNNVNTYLYLARQASMGLSQIQAFSYEDEEAINDIIQDAIDRGERPGYATRLIREY</sequence>
<dbReference type="AlphaFoldDB" id="A0A0S7XMM0"/>